<evidence type="ECO:0000313" key="1">
    <source>
        <dbReference type="EMBL" id="KAK7021704.1"/>
    </source>
</evidence>
<protein>
    <submittedName>
        <fullName evidence="1">Uncharacterized protein</fullName>
    </submittedName>
</protein>
<dbReference type="Proteomes" id="UP001362999">
    <property type="component" value="Unassembled WGS sequence"/>
</dbReference>
<proteinExistence type="predicted"/>
<reference evidence="1 2" key="1">
    <citation type="journal article" date="2024" name="J Genomics">
        <title>Draft genome sequencing and assembly of Favolaschia claudopus CIRM-BRFM 2984 isolated from oak limbs.</title>
        <authorList>
            <person name="Navarro D."/>
            <person name="Drula E."/>
            <person name="Chaduli D."/>
            <person name="Cazenave R."/>
            <person name="Ahrendt S."/>
            <person name="Wang J."/>
            <person name="Lipzen A."/>
            <person name="Daum C."/>
            <person name="Barry K."/>
            <person name="Grigoriev I.V."/>
            <person name="Favel A."/>
            <person name="Rosso M.N."/>
            <person name="Martin F."/>
        </authorList>
    </citation>
    <scope>NUCLEOTIDE SEQUENCE [LARGE SCALE GENOMIC DNA]</scope>
    <source>
        <strain evidence="1 2">CIRM-BRFM 2984</strain>
    </source>
</reference>
<organism evidence="1 2">
    <name type="scientific">Favolaschia claudopus</name>
    <dbReference type="NCBI Taxonomy" id="2862362"/>
    <lineage>
        <taxon>Eukaryota</taxon>
        <taxon>Fungi</taxon>
        <taxon>Dikarya</taxon>
        <taxon>Basidiomycota</taxon>
        <taxon>Agaricomycotina</taxon>
        <taxon>Agaricomycetes</taxon>
        <taxon>Agaricomycetidae</taxon>
        <taxon>Agaricales</taxon>
        <taxon>Marasmiineae</taxon>
        <taxon>Mycenaceae</taxon>
        <taxon>Favolaschia</taxon>
    </lineage>
</organism>
<keyword evidence="2" id="KW-1185">Reference proteome</keyword>
<dbReference type="EMBL" id="JAWWNJ010000038">
    <property type="protein sequence ID" value="KAK7021704.1"/>
    <property type="molecule type" value="Genomic_DNA"/>
</dbReference>
<accession>A0AAW0B8B1</accession>
<gene>
    <name evidence="1" type="ORF">R3P38DRAFT_3196537</name>
</gene>
<sequence length="264" mass="29496">MPTTDSHTNANSDQVLEREMSLVSALVITRQNLGASPSWLLKILQVDSEPSKREDSTRLLQNWGALRAPSRRPPRWHPEGSYVGSTVDAQTPLRRHDAFRFGTQDSVDLKFQDSQRSSAFGAARRSVSWNSRSLEAGSPSVFWGYQTSSTNASRLAAPTLQCFMILQNVKLAHAWLPAVVSQENLVNGSSRMHHLDALVLPSSQFYAGRAAPQDNVEIQAFLARTHRHRHRPAREDWTSSSPLPASVERVRVRAPSRPLNAWTL</sequence>
<dbReference type="AlphaFoldDB" id="A0AAW0B8B1"/>
<evidence type="ECO:0000313" key="2">
    <source>
        <dbReference type="Proteomes" id="UP001362999"/>
    </source>
</evidence>
<name>A0AAW0B8B1_9AGAR</name>
<comment type="caution">
    <text evidence="1">The sequence shown here is derived from an EMBL/GenBank/DDBJ whole genome shotgun (WGS) entry which is preliminary data.</text>
</comment>